<reference evidence="4 5" key="1">
    <citation type="submission" date="2016-10" db="EMBL/GenBank/DDBJ databases">
        <authorList>
            <person name="Cai Z."/>
        </authorList>
    </citation>
    <scope>NUCLEOTIDE SEQUENCE [LARGE SCALE GENOMIC DNA]</scope>
</reference>
<dbReference type="Gene3D" id="2.130.10.30">
    <property type="entry name" value="Regulator of chromosome condensation 1/beta-lactamase-inhibitor protein II"/>
    <property type="match status" value="2"/>
</dbReference>
<dbReference type="InterPro" id="IPR058923">
    <property type="entry name" value="RCC1-like_dom"/>
</dbReference>
<protein>
    <recommendedName>
        <fullName evidence="3">RCC1-like domain-containing protein</fullName>
    </recommendedName>
</protein>
<dbReference type="GO" id="GO:0005737">
    <property type="term" value="C:cytoplasm"/>
    <property type="evidence" value="ECO:0007669"/>
    <property type="project" value="TreeGrafter"/>
</dbReference>
<evidence type="ECO:0000259" key="3">
    <source>
        <dbReference type="Pfam" id="PF25390"/>
    </source>
</evidence>
<evidence type="ECO:0000313" key="4">
    <source>
        <dbReference type="EMBL" id="SZX64954.1"/>
    </source>
</evidence>
<dbReference type="PRINTS" id="PR00633">
    <property type="entry name" value="RCCNDNSATION"/>
</dbReference>
<dbReference type="SUPFAM" id="SSF50985">
    <property type="entry name" value="RCC1/BLIP-II"/>
    <property type="match status" value="1"/>
</dbReference>
<evidence type="ECO:0000256" key="2">
    <source>
        <dbReference type="PROSITE-ProRule" id="PRU00235"/>
    </source>
</evidence>
<keyword evidence="1" id="KW-0677">Repeat</keyword>
<organism evidence="4 5">
    <name type="scientific">Tetradesmus obliquus</name>
    <name type="common">Green alga</name>
    <name type="synonym">Acutodesmus obliquus</name>
    <dbReference type="NCBI Taxonomy" id="3088"/>
    <lineage>
        <taxon>Eukaryota</taxon>
        <taxon>Viridiplantae</taxon>
        <taxon>Chlorophyta</taxon>
        <taxon>core chlorophytes</taxon>
        <taxon>Chlorophyceae</taxon>
        <taxon>CS clade</taxon>
        <taxon>Sphaeropleales</taxon>
        <taxon>Scenedesmaceae</taxon>
        <taxon>Tetradesmus</taxon>
    </lineage>
</organism>
<dbReference type="InterPro" id="IPR051709">
    <property type="entry name" value="Ub-ligase/GTPase-reg"/>
</dbReference>
<dbReference type="EMBL" id="FNXT01000521">
    <property type="protein sequence ID" value="SZX64954.1"/>
    <property type="molecule type" value="Genomic_DNA"/>
</dbReference>
<dbReference type="AlphaFoldDB" id="A0A383VJW4"/>
<evidence type="ECO:0000313" key="5">
    <source>
        <dbReference type="Proteomes" id="UP000256970"/>
    </source>
</evidence>
<dbReference type="PANTHER" id="PTHR45622:SF70">
    <property type="entry name" value="SECRETION-REGULATING GUANINE NUCLEOTIDE EXCHANGE FACTOR"/>
    <property type="match status" value="1"/>
</dbReference>
<feature type="repeat" description="RCC1" evidence="2">
    <location>
        <begin position="163"/>
        <end position="216"/>
    </location>
</feature>
<feature type="repeat" description="RCC1" evidence="2">
    <location>
        <begin position="6"/>
        <end position="57"/>
    </location>
</feature>
<feature type="repeat" description="RCC1" evidence="2">
    <location>
        <begin position="109"/>
        <end position="162"/>
    </location>
</feature>
<feature type="repeat" description="RCC1" evidence="2">
    <location>
        <begin position="58"/>
        <end position="108"/>
    </location>
</feature>
<feature type="repeat" description="RCC1" evidence="2">
    <location>
        <begin position="217"/>
        <end position="266"/>
    </location>
</feature>
<proteinExistence type="predicted"/>
<dbReference type="PROSITE" id="PS00626">
    <property type="entry name" value="RCC1_2"/>
    <property type="match status" value="2"/>
</dbReference>
<dbReference type="GO" id="GO:0006511">
    <property type="term" value="P:ubiquitin-dependent protein catabolic process"/>
    <property type="evidence" value="ECO:0007669"/>
    <property type="project" value="TreeGrafter"/>
</dbReference>
<keyword evidence="5" id="KW-1185">Reference proteome</keyword>
<dbReference type="GO" id="GO:0016567">
    <property type="term" value="P:protein ubiquitination"/>
    <property type="evidence" value="ECO:0007669"/>
    <property type="project" value="TreeGrafter"/>
</dbReference>
<name>A0A383VJW4_TETOB</name>
<feature type="domain" description="RCC1-like" evidence="3">
    <location>
        <begin position="8"/>
        <end position="396"/>
    </location>
</feature>
<sequence length="408" mass="42451">MTRLGRFLAVWGNGQHGRLGHGTESSEVFPRIVQALAGSRVAHVAAGGAHTTVATEDGCLWTFGLNNNGQLGCLKDTPYAVAPVEVILPDSIKAVAAGESHTLALSSSGEVWAAGSNVDGQLGLGSAFGAKNAEFRLVRALQGVRVAAIAAGNQHSLALSDEGKVFAWGHGQFGALGLGTGKLRWEAFPDQVAALAAVKVSSIAAGAFHSGAVDEEGSAWMWGNGSSWQLGTGANVHECLPQQVRGLRHVSQLCLGFSHSMSIGKHGDVYTWGTDENGSLGQGFNWPTAPSRIPEPVKLRLQSGAAGWKHSAGVTSDGRLITWGWGGAVGSGGFLSPGADLGAGQLGHGDDSDQYDPKQVQRLQISRVRYRDLRQSVGGAPWHALQVACARNHTAAVVEADISPAELQ</sequence>
<dbReference type="InterPro" id="IPR000408">
    <property type="entry name" value="Reg_chr_condens"/>
</dbReference>
<evidence type="ECO:0000256" key="1">
    <source>
        <dbReference type="ARBA" id="ARBA00022737"/>
    </source>
</evidence>
<dbReference type="PANTHER" id="PTHR45622">
    <property type="entry name" value="UBIQUITIN-PROTEIN LIGASE E3A-RELATED"/>
    <property type="match status" value="1"/>
</dbReference>
<accession>A0A383VJW4</accession>
<dbReference type="GO" id="GO:0061630">
    <property type="term" value="F:ubiquitin protein ligase activity"/>
    <property type="evidence" value="ECO:0007669"/>
    <property type="project" value="TreeGrafter"/>
</dbReference>
<dbReference type="Pfam" id="PF25390">
    <property type="entry name" value="WD40_RLD"/>
    <property type="match status" value="1"/>
</dbReference>
<gene>
    <name evidence="4" type="ORF">BQ4739_LOCUS5428</name>
</gene>
<dbReference type="Proteomes" id="UP000256970">
    <property type="component" value="Unassembled WGS sequence"/>
</dbReference>
<dbReference type="STRING" id="3088.A0A383VJW4"/>
<dbReference type="PROSITE" id="PS50012">
    <property type="entry name" value="RCC1_3"/>
    <property type="match status" value="7"/>
</dbReference>
<dbReference type="InterPro" id="IPR009091">
    <property type="entry name" value="RCC1/BLIP-II"/>
</dbReference>
<feature type="repeat" description="RCC1" evidence="2">
    <location>
        <begin position="332"/>
        <end position="400"/>
    </location>
</feature>
<feature type="repeat" description="RCC1" evidence="2">
    <location>
        <begin position="267"/>
        <end position="317"/>
    </location>
</feature>